<gene>
    <name evidence="1" type="ORF">K437DRAFT_116668</name>
</gene>
<dbReference type="EMBL" id="JMSN01000004">
    <property type="protein sequence ID" value="KDN53119.1"/>
    <property type="molecule type" value="Genomic_DNA"/>
</dbReference>
<name>A0A066WQ36_TILAU</name>
<keyword evidence="2" id="KW-1185">Reference proteome</keyword>
<dbReference type="RefSeq" id="XP_013245958.1">
    <property type="nucleotide sequence ID" value="XM_013390504.1"/>
</dbReference>
<protein>
    <submittedName>
        <fullName evidence="1">Uncharacterized protein</fullName>
    </submittedName>
</protein>
<comment type="caution">
    <text evidence="1">The sequence shown here is derived from an EMBL/GenBank/DDBJ whole genome shotgun (WGS) entry which is preliminary data.</text>
</comment>
<dbReference type="HOGENOM" id="CLU_1587644_0_0_1"/>
<dbReference type="AlphaFoldDB" id="A0A066WQ36"/>
<evidence type="ECO:0000313" key="1">
    <source>
        <dbReference type="EMBL" id="KDN53119.1"/>
    </source>
</evidence>
<dbReference type="GeneID" id="25261342"/>
<proteinExistence type="predicted"/>
<dbReference type="Proteomes" id="UP000027361">
    <property type="component" value="Unassembled WGS sequence"/>
</dbReference>
<dbReference type="InParanoid" id="A0A066WQ36"/>
<evidence type="ECO:0000313" key="2">
    <source>
        <dbReference type="Proteomes" id="UP000027361"/>
    </source>
</evidence>
<accession>A0A066WQ36</accession>
<sequence>MAGQPAGAFAQCVRQPLHTFDCAAVSLQSPFSLGLVRQGQPSLHSASPPTLSTPRCCCEASQQQTCIGRSRHQHVQKRSKCLGHMLNPERQTGTMTAVRTDCQHKWSIHTVDSLEMRLRAPRETLVHKTSNRHTCPSPSRCGRCEQVNQSRERAAFDMQKRPSRREVR</sequence>
<reference evidence="1 2" key="1">
    <citation type="submission" date="2014-05" db="EMBL/GenBank/DDBJ databases">
        <title>Draft genome sequence of a rare smut relative, Tilletiaria anomala UBC 951.</title>
        <authorList>
            <consortium name="DOE Joint Genome Institute"/>
            <person name="Toome M."/>
            <person name="Kuo A."/>
            <person name="Henrissat B."/>
            <person name="Lipzen A."/>
            <person name="Tritt A."/>
            <person name="Yoshinaga Y."/>
            <person name="Zane M."/>
            <person name="Barry K."/>
            <person name="Grigoriev I.V."/>
            <person name="Spatafora J.W."/>
            <person name="Aimea M.C."/>
        </authorList>
    </citation>
    <scope>NUCLEOTIDE SEQUENCE [LARGE SCALE GENOMIC DNA]</scope>
    <source>
        <strain evidence="1 2">UBC 951</strain>
    </source>
</reference>
<organism evidence="1 2">
    <name type="scientific">Tilletiaria anomala (strain ATCC 24038 / CBS 436.72 / UBC 951)</name>
    <dbReference type="NCBI Taxonomy" id="1037660"/>
    <lineage>
        <taxon>Eukaryota</taxon>
        <taxon>Fungi</taxon>
        <taxon>Dikarya</taxon>
        <taxon>Basidiomycota</taxon>
        <taxon>Ustilaginomycotina</taxon>
        <taxon>Exobasidiomycetes</taxon>
        <taxon>Georgefischeriales</taxon>
        <taxon>Tilletiariaceae</taxon>
        <taxon>Tilletiaria</taxon>
    </lineage>
</organism>